<evidence type="ECO:0000313" key="12">
    <source>
        <dbReference type="Proteomes" id="UP000059672"/>
    </source>
</evidence>
<dbReference type="PROSITE" id="PS00816">
    <property type="entry name" value="AIPM_HOMOCIT_SYNTH_2"/>
    <property type="match status" value="1"/>
</dbReference>
<dbReference type="InterPro" id="IPR002034">
    <property type="entry name" value="AIPM/Hcit_synth_CS"/>
</dbReference>
<name>A0A0X8G818_9FLAO</name>
<dbReference type="InterPro" id="IPR000891">
    <property type="entry name" value="PYR_CT"/>
</dbReference>
<dbReference type="Proteomes" id="UP000059672">
    <property type="component" value="Chromosome"/>
</dbReference>
<dbReference type="STRING" id="1622118.Lupro_10830"/>
<dbReference type="Gene3D" id="3.20.20.70">
    <property type="entry name" value="Aldolase class I"/>
    <property type="match status" value="1"/>
</dbReference>
<dbReference type="FunFam" id="1.10.238.260:FF:000001">
    <property type="entry name" value="2-isopropylmalate synthase"/>
    <property type="match status" value="1"/>
</dbReference>
<dbReference type="PROSITE" id="PS50991">
    <property type="entry name" value="PYR_CT"/>
    <property type="match status" value="1"/>
</dbReference>
<proteinExistence type="inferred from homology"/>
<evidence type="ECO:0000259" key="10">
    <source>
        <dbReference type="PROSITE" id="PS50991"/>
    </source>
</evidence>
<keyword evidence="12" id="KW-1185">Reference proteome</keyword>
<sequence>MSNNKVQIFDTTLRDGEQVPGCKLNTEQKLVIAERLDILGVDVIEAGFPVSSPGDFTSVEKISKLVKNATVCGLTRANKKDIEVAAAALKYAKRPRIHTGIGTSDSHIIYKFNSTQEKIIERAVQAVSYAKSFVEDVEFYAEDAGRTANEFLARVLEQVIKAGATVLNIPDTTGYCLPDEYGAKIKYLKENVKGIDNVILSCHCHNDLGLATANAIAGVQNGARQIECTINGIGERAGNTALEEVVMILKQHPYLNLETGINSKLLYSTSQLVQESMGMRVQANKAIIGENAFAHSSGIHQDGVIKNRETYEIINPAEVGVNESSIVLTARSGRAALAYRAKNVGYNLTKIELDDLYPQFLNYADHRKEVNDKDLQHLMELNHVHKTAVNF</sequence>
<dbReference type="PROSITE" id="PS00815">
    <property type="entry name" value="AIPM_HOMOCIT_SYNTH_1"/>
    <property type="match status" value="1"/>
</dbReference>
<dbReference type="InterPro" id="IPR050073">
    <property type="entry name" value="2-IPM_HCS-like"/>
</dbReference>
<dbReference type="EMBL" id="CP013355">
    <property type="protein sequence ID" value="AMC11733.1"/>
    <property type="molecule type" value="Genomic_DNA"/>
</dbReference>
<dbReference type="AlphaFoldDB" id="A0A0X8G818"/>
<evidence type="ECO:0000256" key="2">
    <source>
        <dbReference type="ARBA" id="ARBA00009396"/>
    </source>
</evidence>
<reference evidence="11 12" key="2">
    <citation type="journal article" date="2016" name="Int. J. Syst. Evol. Microbiol.">
        <title>Lutibacter profundi sp. nov., isolated from a deep-sea hydrothermal system on the Arctic Mid-Ocean Ridge and emended description of the genus Lutibacter.</title>
        <authorList>
            <person name="Le Moine Bauer S."/>
            <person name="Roalkvam I."/>
            <person name="Steen I.H."/>
            <person name="Dahle H."/>
        </authorList>
    </citation>
    <scope>NUCLEOTIDE SEQUENCE [LARGE SCALE GENOMIC DNA]</scope>
    <source>
        <strain evidence="11 12">LP1</strain>
    </source>
</reference>
<evidence type="ECO:0000256" key="8">
    <source>
        <dbReference type="ARBA" id="ARBA00023304"/>
    </source>
</evidence>
<dbReference type="NCBIfam" id="NF002086">
    <property type="entry name" value="PRK00915.1-3"/>
    <property type="match status" value="1"/>
</dbReference>
<feature type="domain" description="Pyruvate carboxyltransferase" evidence="10">
    <location>
        <begin position="6"/>
        <end position="267"/>
    </location>
</feature>
<dbReference type="InterPro" id="IPR054691">
    <property type="entry name" value="LeuA/HCS_post-cat"/>
</dbReference>
<dbReference type="Pfam" id="PF22617">
    <property type="entry name" value="HCS_D2"/>
    <property type="match status" value="1"/>
</dbReference>
<dbReference type="PANTHER" id="PTHR10277:SF9">
    <property type="entry name" value="2-ISOPROPYLMALATE SYNTHASE 1, CHLOROPLASTIC-RELATED"/>
    <property type="match status" value="1"/>
</dbReference>
<evidence type="ECO:0000256" key="9">
    <source>
        <dbReference type="RuleBase" id="RU003523"/>
    </source>
</evidence>
<dbReference type="EC" id="2.3.3.13" evidence="3"/>
<dbReference type="Pfam" id="PF00682">
    <property type="entry name" value="HMGL-like"/>
    <property type="match status" value="1"/>
</dbReference>
<dbReference type="SUPFAM" id="SSF51569">
    <property type="entry name" value="Aldolase"/>
    <property type="match status" value="1"/>
</dbReference>
<keyword evidence="4" id="KW-0432">Leucine biosynthesis</keyword>
<evidence type="ECO:0000256" key="7">
    <source>
        <dbReference type="ARBA" id="ARBA00023211"/>
    </source>
</evidence>
<dbReference type="InterPro" id="IPR013785">
    <property type="entry name" value="Aldolase_TIM"/>
</dbReference>
<dbReference type="GO" id="GO:0003852">
    <property type="term" value="F:2-isopropylmalate synthase activity"/>
    <property type="evidence" value="ECO:0007669"/>
    <property type="project" value="UniProtKB-EC"/>
</dbReference>
<dbReference type="RefSeq" id="WP_068210061.1">
    <property type="nucleotide sequence ID" value="NZ_CP013355.1"/>
</dbReference>
<comment type="pathway">
    <text evidence="1">Amino-acid biosynthesis; L-leucine biosynthesis; L-leucine from 3-methyl-2-oxobutanoate: step 1/4.</text>
</comment>
<comment type="similarity">
    <text evidence="2">Belongs to the alpha-IPM synthase/homocitrate synthase family. LeuA type 1 subfamily.</text>
</comment>
<dbReference type="Gene3D" id="1.10.238.260">
    <property type="match status" value="1"/>
</dbReference>
<dbReference type="PANTHER" id="PTHR10277">
    <property type="entry name" value="HOMOCITRATE SYNTHASE-RELATED"/>
    <property type="match status" value="1"/>
</dbReference>
<evidence type="ECO:0000256" key="3">
    <source>
        <dbReference type="ARBA" id="ARBA00012973"/>
    </source>
</evidence>
<accession>A0A0X8G818</accession>
<dbReference type="KEGG" id="lut:Lupro_10830"/>
<organism evidence="11 12">
    <name type="scientific">Lutibacter profundi</name>
    <dbReference type="NCBI Taxonomy" id="1622118"/>
    <lineage>
        <taxon>Bacteria</taxon>
        <taxon>Pseudomonadati</taxon>
        <taxon>Bacteroidota</taxon>
        <taxon>Flavobacteriia</taxon>
        <taxon>Flavobacteriales</taxon>
        <taxon>Flavobacteriaceae</taxon>
        <taxon>Lutibacter</taxon>
    </lineage>
</organism>
<evidence type="ECO:0000313" key="11">
    <source>
        <dbReference type="EMBL" id="AMC11733.1"/>
    </source>
</evidence>
<evidence type="ECO:0000256" key="6">
    <source>
        <dbReference type="ARBA" id="ARBA00022679"/>
    </source>
</evidence>
<keyword evidence="7" id="KW-0464">Manganese</keyword>
<keyword evidence="6 9" id="KW-0808">Transferase</keyword>
<protein>
    <recommendedName>
        <fullName evidence="3">2-isopropylmalate synthase</fullName>
        <ecNumber evidence="3">2.3.3.13</ecNumber>
    </recommendedName>
</protein>
<dbReference type="FunFam" id="3.20.20.70:FF:000010">
    <property type="entry name" value="2-isopropylmalate synthase"/>
    <property type="match status" value="1"/>
</dbReference>
<dbReference type="CDD" id="cd07940">
    <property type="entry name" value="DRE_TIM_IPMS"/>
    <property type="match status" value="1"/>
</dbReference>
<reference evidence="12" key="1">
    <citation type="submission" date="2015-12" db="EMBL/GenBank/DDBJ databases">
        <title>Complete genome sequence of Lutibacter profundus strain LP1.</title>
        <authorList>
            <person name="Wissuwa J."/>
            <person name="Le Moine Bauer S."/>
            <person name="Stokke R."/>
            <person name="Dahle H."/>
            <person name="Steen I.H."/>
        </authorList>
    </citation>
    <scope>NUCLEOTIDE SEQUENCE [LARGE SCALE GENOMIC DNA]</scope>
    <source>
        <strain evidence="12">LP1</strain>
    </source>
</reference>
<keyword evidence="8" id="KW-0100">Branched-chain amino acid biosynthesis</keyword>
<keyword evidence="5" id="KW-0028">Amino-acid biosynthesis</keyword>
<evidence type="ECO:0000256" key="5">
    <source>
        <dbReference type="ARBA" id="ARBA00022605"/>
    </source>
</evidence>
<dbReference type="PATRIC" id="fig|1622118.3.peg.2228"/>
<evidence type="ECO:0000256" key="1">
    <source>
        <dbReference type="ARBA" id="ARBA00004689"/>
    </source>
</evidence>
<gene>
    <name evidence="11" type="ORF">Lupro_10830</name>
</gene>
<evidence type="ECO:0000256" key="4">
    <source>
        <dbReference type="ARBA" id="ARBA00022430"/>
    </source>
</evidence>
<dbReference type="OrthoDB" id="9804858at2"/>
<dbReference type="GO" id="GO:0009098">
    <property type="term" value="P:L-leucine biosynthetic process"/>
    <property type="evidence" value="ECO:0007669"/>
    <property type="project" value="UniProtKB-KW"/>
</dbReference>